<name>A0ABR3Q3C6_9TREE</name>
<sequence>MSTLPLASAELRDASSRMPRPTRFVSCDGVVFTFDLALLAHISPYFATLRPPVDTSTRPAVVFVISVEGSTLRLVSHLLRGLGDAIPPPLPWPTARVLLGLVHLITHYRLPALGRALLARTTEPCKRRHALEWLLVAAATGADLREPVRATIRYGLNVHGLDRLVASAPPGIVARIAEFPDAVELLTEAHADWEVRLRLFSKNLMYNVYQLDCAQCGFSATADPQAGAGYVHFGHLGESMRPSHRLDMMDLVMTRVWRFLRESHAPWDARVVEAWASAWCTEDALSTLLVQHVSGLTACLRP</sequence>
<dbReference type="RefSeq" id="XP_069209197.1">
    <property type="nucleotide sequence ID" value="XM_069354555.1"/>
</dbReference>
<comment type="caution">
    <text evidence="1">The sequence shown here is derived from an EMBL/GenBank/DDBJ whole genome shotgun (WGS) entry which is preliminary data.</text>
</comment>
<evidence type="ECO:0000313" key="1">
    <source>
        <dbReference type="EMBL" id="KAL1409253.1"/>
    </source>
</evidence>
<evidence type="ECO:0000313" key="2">
    <source>
        <dbReference type="Proteomes" id="UP001565368"/>
    </source>
</evidence>
<gene>
    <name evidence="1" type="ORF">Q8F55_006086</name>
</gene>
<keyword evidence="2" id="KW-1185">Reference proteome</keyword>
<accession>A0ABR3Q3C6</accession>
<proteinExistence type="predicted"/>
<dbReference type="GeneID" id="95987129"/>
<dbReference type="EMBL" id="JBBXJM010000004">
    <property type="protein sequence ID" value="KAL1409253.1"/>
    <property type="molecule type" value="Genomic_DNA"/>
</dbReference>
<organism evidence="1 2">
    <name type="scientific">Vanrija albida</name>
    <dbReference type="NCBI Taxonomy" id="181172"/>
    <lineage>
        <taxon>Eukaryota</taxon>
        <taxon>Fungi</taxon>
        <taxon>Dikarya</taxon>
        <taxon>Basidiomycota</taxon>
        <taxon>Agaricomycotina</taxon>
        <taxon>Tremellomycetes</taxon>
        <taxon>Trichosporonales</taxon>
        <taxon>Trichosporonaceae</taxon>
        <taxon>Vanrija</taxon>
    </lineage>
</organism>
<protein>
    <recommendedName>
        <fullName evidence="3">BTB domain-containing protein</fullName>
    </recommendedName>
</protein>
<reference evidence="1 2" key="1">
    <citation type="submission" date="2023-08" db="EMBL/GenBank/DDBJ databases">
        <title>Annotated Genome Sequence of Vanrija albida AlHP1.</title>
        <authorList>
            <person name="Herzog R."/>
        </authorList>
    </citation>
    <scope>NUCLEOTIDE SEQUENCE [LARGE SCALE GENOMIC DNA]</scope>
    <source>
        <strain evidence="1 2">AlHP1</strain>
    </source>
</reference>
<dbReference type="Proteomes" id="UP001565368">
    <property type="component" value="Unassembled WGS sequence"/>
</dbReference>
<evidence type="ECO:0008006" key="3">
    <source>
        <dbReference type="Google" id="ProtNLM"/>
    </source>
</evidence>